<evidence type="ECO:0000256" key="1">
    <source>
        <dbReference type="ARBA" id="ARBA00004141"/>
    </source>
</evidence>
<dbReference type="KEGG" id="mpi:Mpet_1710"/>
<evidence type="ECO:0000256" key="5">
    <source>
        <dbReference type="SAM" id="Phobius"/>
    </source>
</evidence>
<proteinExistence type="predicted"/>
<sequence length="213" mass="23838" precursor="true">MKDPRIRMASMIMLSCAAFAGMEAALASVLWVLVFSDRKFKVPSLPAFLGLFVIISVIAILSIGDASGGLSYFVRMSALIVIAVWAYSAIRPGEILDTLVWLFGNKTGFELGLTAEIAMTEIRRIPEDYSMARIAMDFKGKKIRIRDYIPVLGNILIITLKRAEEHGKILAGRGYIRGGTHRPEFVTEKNDWLALFFSIMIVFIVFLPLVRYL</sequence>
<dbReference type="AlphaFoldDB" id="E1RHS5"/>
<keyword evidence="7" id="KW-1185">Reference proteome</keyword>
<organism evidence="6 7">
    <name type="scientific">Methanolacinia petrolearia (strain DSM 11571 / OCM 486 / SEBR 4847)</name>
    <name type="common">Methanoplanus petrolearius</name>
    <dbReference type="NCBI Taxonomy" id="679926"/>
    <lineage>
        <taxon>Archaea</taxon>
        <taxon>Methanobacteriati</taxon>
        <taxon>Methanobacteriota</taxon>
        <taxon>Stenosarchaea group</taxon>
        <taxon>Methanomicrobia</taxon>
        <taxon>Methanomicrobiales</taxon>
        <taxon>Methanomicrobiaceae</taxon>
        <taxon>Methanolacinia</taxon>
    </lineage>
</organism>
<evidence type="ECO:0000256" key="3">
    <source>
        <dbReference type="ARBA" id="ARBA00022989"/>
    </source>
</evidence>
<reference evidence="6 7" key="1">
    <citation type="journal article" date="2010" name="Stand. Genomic Sci.">
        <title>Complete genome sequence of Methanoplanus petrolearius type strain (SEBR 4847).</title>
        <authorList>
            <person name="Brambilla E."/>
            <person name="Djao O.D."/>
            <person name="Daligault H."/>
            <person name="Lapidus A."/>
            <person name="Lucas S."/>
            <person name="Hammon N."/>
            <person name="Nolan M."/>
            <person name="Tice H."/>
            <person name="Cheng J.F."/>
            <person name="Han C."/>
            <person name="Tapia R."/>
            <person name="Goodwin L."/>
            <person name="Pitluck S."/>
            <person name="Liolios K."/>
            <person name="Ivanova N."/>
            <person name="Mavromatis K."/>
            <person name="Mikhailova N."/>
            <person name="Pati A."/>
            <person name="Chen A."/>
            <person name="Palaniappan K."/>
            <person name="Land M."/>
            <person name="Hauser L."/>
            <person name="Chang Y.J."/>
            <person name="Jeffries C.D."/>
            <person name="Rohde M."/>
            <person name="Spring S."/>
            <person name="Sikorski J."/>
            <person name="Goker M."/>
            <person name="Woyke T."/>
            <person name="Bristow J."/>
            <person name="Eisen J.A."/>
            <person name="Markowitz V."/>
            <person name="Hugenholtz P."/>
            <person name="Kyrpides N.C."/>
            <person name="Klenk H.P."/>
        </authorList>
    </citation>
    <scope>NUCLEOTIDE SEQUENCE [LARGE SCALE GENOMIC DNA]</scope>
    <source>
        <strain evidence="7">DSM 11571 / OCM 486 / SEBR 4847</strain>
    </source>
</reference>
<protein>
    <submittedName>
        <fullName evidence="6">Cobalt transport protein</fullName>
    </submittedName>
</protein>
<dbReference type="Proteomes" id="UP000006565">
    <property type="component" value="Chromosome"/>
</dbReference>
<dbReference type="OrthoDB" id="117819at2157"/>
<dbReference type="RefSeq" id="WP_013329640.1">
    <property type="nucleotide sequence ID" value="NC_014507.1"/>
</dbReference>
<dbReference type="STRING" id="679926.Mpet_1710"/>
<dbReference type="HOGENOM" id="CLU_1269942_0_0_2"/>
<evidence type="ECO:0000313" key="7">
    <source>
        <dbReference type="Proteomes" id="UP000006565"/>
    </source>
</evidence>
<dbReference type="InterPro" id="IPR003339">
    <property type="entry name" value="ABC/ECF_trnsptr_transmembrane"/>
</dbReference>
<dbReference type="GeneID" id="9744182"/>
<name>E1RHS5_METP4</name>
<feature type="transmembrane region" description="Helical" evidence="5">
    <location>
        <begin position="12"/>
        <end position="33"/>
    </location>
</feature>
<feature type="transmembrane region" description="Helical" evidence="5">
    <location>
        <begin position="70"/>
        <end position="90"/>
    </location>
</feature>
<dbReference type="CDD" id="cd16914">
    <property type="entry name" value="EcfT"/>
    <property type="match status" value="1"/>
</dbReference>
<keyword evidence="4 5" id="KW-0472">Membrane</keyword>
<dbReference type="EMBL" id="CP002117">
    <property type="protein sequence ID" value="ADN36463.1"/>
    <property type="molecule type" value="Genomic_DNA"/>
</dbReference>
<evidence type="ECO:0000256" key="2">
    <source>
        <dbReference type="ARBA" id="ARBA00022692"/>
    </source>
</evidence>
<dbReference type="GO" id="GO:0005886">
    <property type="term" value="C:plasma membrane"/>
    <property type="evidence" value="ECO:0007669"/>
    <property type="project" value="UniProtKB-ARBA"/>
</dbReference>
<evidence type="ECO:0000313" key="6">
    <source>
        <dbReference type="EMBL" id="ADN36463.1"/>
    </source>
</evidence>
<keyword evidence="3 5" id="KW-1133">Transmembrane helix</keyword>
<dbReference type="eggNOG" id="arCOG05315">
    <property type="taxonomic scope" value="Archaea"/>
</dbReference>
<feature type="transmembrane region" description="Helical" evidence="5">
    <location>
        <begin position="45"/>
        <end position="63"/>
    </location>
</feature>
<accession>E1RHS5</accession>
<comment type="subcellular location">
    <subcellularLocation>
        <location evidence="1">Membrane</location>
        <topology evidence="1">Multi-pass membrane protein</topology>
    </subcellularLocation>
</comment>
<keyword evidence="2 5" id="KW-0812">Transmembrane</keyword>
<feature type="transmembrane region" description="Helical" evidence="5">
    <location>
        <begin position="192"/>
        <end position="210"/>
    </location>
</feature>
<evidence type="ECO:0000256" key="4">
    <source>
        <dbReference type="ARBA" id="ARBA00023136"/>
    </source>
</evidence>
<gene>
    <name evidence="6" type="ordered locus">Mpet_1710</name>
</gene>